<dbReference type="Proteomes" id="UP001231189">
    <property type="component" value="Unassembled WGS sequence"/>
</dbReference>
<reference evidence="8" key="1">
    <citation type="submission" date="2023-07" db="EMBL/GenBank/DDBJ databases">
        <title>A chromosome-level genome assembly of Lolium multiflorum.</title>
        <authorList>
            <person name="Chen Y."/>
            <person name="Copetti D."/>
            <person name="Kolliker R."/>
            <person name="Studer B."/>
        </authorList>
    </citation>
    <scope>NUCLEOTIDE SEQUENCE</scope>
    <source>
        <strain evidence="8">02402/16</strain>
        <tissue evidence="8">Leaf</tissue>
    </source>
</reference>
<evidence type="ECO:0000256" key="5">
    <source>
        <dbReference type="ARBA" id="ARBA00023122"/>
    </source>
</evidence>
<dbReference type="InterPro" id="IPR001807">
    <property type="entry name" value="ClC"/>
</dbReference>
<keyword evidence="2 7" id="KW-0812">Transmembrane</keyword>
<evidence type="ECO:0000256" key="3">
    <source>
        <dbReference type="ARBA" id="ARBA00022737"/>
    </source>
</evidence>
<evidence type="ECO:0000256" key="1">
    <source>
        <dbReference type="ARBA" id="ARBA00004141"/>
    </source>
</evidence>
<dbReference type="GO" id="GO:0009671">
    <property type="term" value="F:nitrate:proton symporter activity"/>
    <property type="evidence" value="ECO:0007669"/>
    <property type="project" value="TreeGrafter"/>
</dbReference>
<dbReference type="Gene3D" id="1.10.3080.10">
    <property type="entry name" value="Clc chloride channel"/>
    <property type="match status" value="1"/>
</dbReference>
<comment type="subcellular location">
    <subcellularLocation>
        <location evidence="1">Membrane</location>
        <topology evidence="1">Multi-pass membrane protein</topology>
    </subcellularLocation>
</comment>
<dbReference type="Pfam" id="PF00654">
    <property type="entry name" value="Voltage_CLC"/>
    <property type="match status" value="1"/>
</dbReference>
<evidence type="ECO:0000313" key="8">
    <source>
        <dbReference type="EMBL" id="KAK1677057.1"/>
    </source>
</evidence>
<sequence>MGRPTCDDAALATRQFLVRAAGARRQSGGSGGGELLVHDQIIDSNCAVSLGLNLGKEGPFVHISACLANLLSQGSAGRFRLRWKWLRYFNNDRDSRDLITCGALSGVCAAFRSPVGGVLFALKEAATWWRSARAAVACAISSARPLSWWCCRASSRYTATGSAHCLARAGSSSSRSVTSPSTTVTLVGVLGALYNYLLHKVLRLYYLINGKGQVAKLALALTVCVFTSVGLYVIPFAFLTNGMSGNFKQFNCPAGHYNVLVDL</sequence>
<dbReference type="GO" id="GO:0009705">
    <property type="term" value="C:plant-type vacuole membrane"/>
    <property type="evidence" value="ECO:0007669"/>
    <property type="project" value="TreeGrafter"/>
</dbReference>
<evidence type="ECO:0000256" key="7">
    <source>
        <dbReference type="SAM" id="Phobius"/>
    </source>
</evidence>
<keyword evidence="6 7" id="KW-0472">Membrane</keyword>
<keyword evidence="3" id="KW-0677">Repeat</keyword>
<dbReference type="EMBL" id="JAUUTY010000002">
    <property type="protein sequence ID" value="KAK1677057.1"/>
    <property type="molecule type" value="Genomic_DNA"/>
</dbReference>
<proteinExistence type="predicted"/>
<evidence type="ECO:0000313" key="9">
    <source>
        <dbReference type="Proteomes" id="UP001231189"/>
    </source>
</evidence>
<dbReference type="PRINTS" id="PR00762">
    <property type="entry name" value="CLCHANNEL"/>
</dbReference>
<dbReference type="SUPFAM" id="SSF81340">
    <property type="entry name" value="Clc chloride channel"/>
    <property type="match status" value="1"/>
</dbReference>
<gene>
    <name evidence="8" type="ORF">QYE76_037905</name>
</gene>
<keyword evidence="5" id="KW-0129">CBS domain</keyword>
<name>A0AAD8WQE1_LOLMU</name>
<accession>A0AAD8WQE1</accession>
<protein>
    <submittedName>
        <fullName evidence="8">Uncharacterized protein</fullName>
    </submittedName>
</protein>
<dbReference type="PANTHER" id="PTHR11689:SF67">
    <property type="entry name" value="CHLORIDE CHANNEL PROTEIN CLC-A"/>
    <property type="match status" value="1"/>
</dbReference>
<evidence type="ECO:0000256" key="2">
    <source>
        <dbReference type="ARBA" id="ARBA00022692"/>
    </source>
</evidence>
<feature type="transmembrane region" description="Helical" evidence="7">
    <location>
        <begin position="177"/>
        <end position="197"/>
    </location>
</feature>
<dbReference type="AlphaFoldDB" id="A0AAD8WQE1"/>
<comment type="caution">
    <text evidence="8">The sequence shown here is derived from an EMBL/GenBank/DDBJ whole genome shotgun (WGS) entry which is preliminary data.</text>
</comment>
<keyword evidence="4 7" id="KW-1133">Transmembrane helix</keyword>
<keyword evidence="9" id="KW-1185">Reference proteome</keyword>
<dbReference type="InterPro" id="IPR051280">
    <property type="entry name" value="Cl-channel/antiporter"/>
</dbReference>
<dbReference type="GO" id="GO:0015108">
    <property type="term" value="F:chloride transmembrane transporter activity"/>
    <property type="evidence" value="ECO:0007669"/>
    <property type="project" value="InterPro"/>
</dbReference>
<dbReference type="InterPro" id="IPR014743">
    <property type="entry name" value="Cl-channel_core"/>
</dbReference>
<dbReference type="PANTHER" id="PTHR11689">
    <property type="entry name" value="CHLORIDE CHANNEL PROTEIN CLC FAMILY MEMBER"/>
    <property type="match status" value="1"/>
</dbReference>
<evidence type="ECO:0000256" key="6">
    <source>
        <dbReference type="ARBA" id="ARBA00023136"/>
    </source>
</evidence>
<evidence type="ECO:0000256" key="4">
    <source>
        <dbReference type="ARBA" id="ARBA00022989"/>
    </source>
</evidence>
<feature type="transmembrane region" description="Helical" evidence="7">
    <location>
        <begin position="217"/>
        <end position="239"/>
    </location>
</feature>
<organism evidence="8 9">
    <name type="scientific">Lolium multiflorum</name>
    <name type="common">Italian ryegrass</name>
    <name type="synonym">Lolium perenne subsp. multiflorum</name>
    <dbReference type="NCBI Taxonomy" id="4521"/>
    <lineage>
        <taxon>Eukaryota</taxon>
        <taxon>Viridiplantae</taxon>
        <taxon>Streptophyta</taxon>
        <taxon>Embryophyta</taxon>
        <taxon>Tracheophyta</taxon>
        <taxon>Spermatophyta</taxon>
        <taxon>Magnoliopsida</taxon>
        <taxon>Liliopsida</taxon>
        <taxon>Poales</taxon>
        <taxon>Poaceae</taxon>
        <taxon>BOP clade</taxon>
        <taxon>Pooideae</taxon>
        <taxon>Poodae</taxon>
        <taxon>Poeae</taxon>
        <taxon>Poeae Chloroplast Group 2 (Poeae type)</taxon>
        <taxon>Loliodinae</taxon>
        <taxon>Loliinae</taxon>
        <taxon>Lolium</taxon>
    </lineage>
</organism>